<accession>A0A3G6M6U7</accession>
<proteinExistence type="predicted"/>
<keyword evidence="3" id="KW-1185">Reference proteome</keyword>
<keyword evidence="1" id="KW-0812">Transmembrane</keyword>
<dbReference type="OrthoDB" id="1449897at2"/>
<evidence type="ECO:0000256" key="1">
    <source>
        <dbReference type="SAM" id="Phobius"/>
    </source>
</evidence>
<organism evidence="2 3">
    <name type="scientific">Chryseobacterium carnipullorum</name>
    <dbReference type="NCBI Taxonomy" id="1124835"/>
    <lineage>
        <taxon>Bacteria</taxon>
        <taxon>Pseudomonadati</taxon>
        <taxon>Bacteroidota</taxon>
        <taxon>Flavobacteriia</taxon>
        <taxon>Flavobacteriales</taxon>
        <taxon>Weeksellaceae</taxon>
        <taxon>Chryseobacterium group</taxon>
        <taxon>Chryseobacterium</taxon>
    </lineage>
</organism>
<dbReference type="EMBL" id="CP033920">
    <property type="protein sequence ID" value="AZA51274.1"/>
    <property type="molecule type" value="Genomic_DNA"/>
</dbReference>
<evidence type="ECO:0000313" key="2">
    <source>
        <dbReference type="EMBL" id="AZA51274.1"/>
    </source>
</evidence>
<reference evidence="3" key="1">
    <citation type="submission" date="2018-11" db="EMBL/GenBank/DDBJ databases">
        <title>Proposal to divide the Flavobacteriaceae and reorganize its genera based on Amino Acid Identity values calculated from whole genome sequences.</title>
        <authorList>
            <person name="Nicholson A.C."/>
            <person name="Gulvik C.A."/>
            <person name="Whitney A.M."/>
            <person name="Humrighouse B.W."/>
            <person name="Bell M."/>
            <person name="Holmes B."/>
            <person name="Steigerwalt A.G."/>
            <person name="Villarma A."/>
            <person name="Sheth M."/>
            <person name="Batra D."/>
            <person name="Pryor J."/>
            <person name="Bernardet J.-F."/>
            <person name="Hugo C."/>
            <person name="Kampfer P."/>
            <person name="Newman J."/>
            <person name="McQuiston J.R."/>
        </authorList>
    </citation>
    <scope>NUCLEOTIDE SEQUENCE [LARGE SCALE GENOMIC DNA]</scope>
    <source>
        <strain evidence="3">G0188</strain>
    </source>
</reference>
<dbReference type="Proteomes" id="UP000273270">
    <property type="component" value="Chromosome"/>
</dbReference>
<dbReference type="AlphaFoldDB" id="A0A3G6M6U7"/>
<name>A0A3G6M6U7_CHRCU</name>
<dbReference type="KEGG" id="ccau:EG346_04995"/>
<keyword evidence="1" id="KW-0472">Membrane</keyword>
<keyword evidence="1" id="KW-1133">Transmembrane helix</keyword>
<protein>
    <submittedName>
        <fullName evidence="2">Uncharacterized protein</fullName>
    </submittedName>
</protein>
<evidence type="ECO:0000313" key="3">
    <source>
        <dbReference type="Proteomes" id="UP000273270"/>
    </source>
</evidence>
<sequence length="132" mass="15159">MILCHNFCIFAEMKLFHILAVIFCLGVFLVPKGSFYSQSMQDTCCNKAKTEKSDCCKNHTSKDSKHDKTKSSCTDDCCSTCVACYTYIETPFSKNLHFELSYYKASKNPQFQYTPPHLSDRLKEIWQPPKLG</sequence>
<feature type="transmembrane region" description="Helical" evidence="1">
    <location>
        <begin position="15"/>
        <end position="31"/>
    </location>
</feature>
<gene>
    <name evidence="2" type="ORF">EG346_04995</name>
</gene>